<evidence type="ECO:0000313" key="1">
    <source>
        <dbReference type="EMBL" id="KAH7922603.1"/>
    </source>
</evidence>
<name>A0ACB8BCQ7_9AGAM</name>
<accession>A0ACB8BCQ7</accession>
<protein>
    <submittedName>
        <fullName evidence="1">Uncharacterized protein</fullName>
    </submittedName>
</protein>
<reference evidence="1" key="1">
    <citation type="journal article" date="2021" name="New Phytol.">
        <title>Evolutionary innovations through gain and loss of genes in the ectomycorrhizal Boletales.</title>
        <authorList>
            <person name="Wu G."/>
            <person name="Miyauchi S."/>
            <person name="Morin E."/>
            <person name="Kuo A."/>
            <person name="Drula E."/>
            <person name="Varga T."/>
            <person name="Kohler A."/>
            <person name="Feng B."/>
            <person name="Cao Y."/>
            <person name="Lipzen A."/>
            <person name="Daum C."/>
            <person name="Hundley H."/>
            <person name="Pangilinan J."/>
            <person name="Johnson J."/>
            <person name="Barry K."/>
            <person name="LaButti K."/>
            <person name="Ng V."/>
            <person name="Ahrendt S."/>
            <person name="Min B."/>
            <person name="Choi I.G."/>
            <person name="Park H."/>
            <person name="Plett J.M."/>
            <person name="Magnuson J."/>
            <person name="Spatafora J.W."/>
            <person name="Nagy L.G."/>
            <person name="Henrissat B."/>
            <person name="Grigoriev I.V."/>
            <person name="Yang Z.L."/>
            <person name="Xu J."/>
            <person name="Martin F.M."/>
        </authorList>
    </citation>
    <scope>NUCLEOTIDE SEQUENCE</scope>
    <source>
        <strain evidence="1">KUC20120723A-06</strain>
    </source>
</reference>
<keyword evidence="2" id="KW-1185">Reference proteome</keyword>
<organism evidence="1 2">
    <name type="scientific">Leucogyrophana mollusca</name>
    <dbReference type="NCBI Taxonomy" id="85980"/>
    <lineage>
        <taxon>Eukaryota</taxon>
        <taxon>Fungi</taxon>
        <taxon>Dikarya</taxon>
        <taxon>Basidiomycota</taxon>
        <taxon>Agaricomycotina</taxon>
        <taxon>Agaricomycetes</taxon>
        <taxon>Agaricomycetidae</taxon>
        <taxon>Boletales</taxon>
        <taxon>Boletales incertae sedis</taxon>
        <taxon>Leucogyrophana</taxon>
    </lineage>
</organism>
<dbReference type="Proteomes" id="UP000790709">
    <property type="component" value="Unassembled WGS sequence"/>
</dbReference>
<evidence type="ECO:0000313" key="2">
    <source>
        <dbReference type="Proteomes" id="UP000790709"/>
    </source>
</evidence>
<comment type="caution">
    <text evidence="1">The sequence shown here is derived from an EMBL/GenBank/DDBJ whole genome shotgun (WGS) entry which is preliminary data.</text>
</comment>
<gene>
    <name evidence="1" type="ORF">BV22DRAFT_1131310</name>
</gene>
<dbReference type="EMBL" id="MU266479">
    <property type="protein sequence ID" value="KAH7922603.1"/>
    <property type="molecule type" value="Genomic_DNA"/>
</dbReference>
<proteinExistence type="predicted"/>
<sequence length="741" mass="82897">MERDEEAANNTVPDIRLQQQRSSIPSFLFIIFMLFMLTNHNGDEFLARNHYQDALQSLNNQLSNFTAWMNGTESNFTLPARHPATSSLVRSFMTFDPRLGSSQSYFSNITGFVRGDVDFHNITPPSLASEHTPWTHYAQSLMSDTNMTELTDKTGSWNWTASDKISWSVLVRAPTDLKNIAMVHGRIDLADARTSQEMRLDFEGVQFLANGSIYGFVEPSGHHIDIRYLPAIVPDALQNATAHAIEPELVSRINKVKAMIDAGIIDQETAEEDSASPGCGFELYAQIEPSMISEELMQELEEELQRPTGKHTVEFPKLSLNGVLLSKECGILYRLHNTEGLRSQTFFRKVTTYAGLSALFYLALLILLSRQMERCRTPAGISRVSLWTFLTQAIVDAVSFAGHITFAILANGRPSLSLVAPAFLACVLFAYESQFAILINQIQAPEDAVAPPIIPPPQSAPVVLESTPAATIPQAAPVQPSPPPTRPTNPSFFSLLLQHLQSDPQARIWMGMFFFLTFIVRVIVSPSLALLFVASMYSLFWLPQIVRSARRRRSSALSVEYLVGTSICRLYFALYFLSCPKNVLDVEQRRWVYYLTFFVMLQVLVVFLQQHLGPTFFLPDSFTTAPIHDYHPPLPLSTSDPEAPDHSLGDCAICMESIYADDQKLRQPVTGGLLHKVSARRNYSLAPCHHLFHTECLEKWLAIKVGYRKHVRRQLTNNTPAEHLSAMSPAAPATVAFPITS</sequence>